<accession>A0AAV5MBB3</accession>
<evidence type="ECO:0000313" key="1">
    <source>
        <dbReference type="EMBL" id="GKV46499.1"/>
    </source>
</evidence>
<comment type="caution">
    <text evidence="1">The sequence shown here is derived from an EMBL/GenBank/DDBJ whole genome shotgun (WGS) entry which is preliminary data.</text>
</comment>
<reference evidence="1 2" key="1">
    <citation type="journal article" date="2021" name="Commun. Biol.">
        <title>The genome of Shorea leprosula (Dipterocarpaceae) highlights the ecological relevance of drought in aseasonal tropical rainforests.</title>
        <authorList>
            <person name="Ng K.K.S."/>
            <person name="Kobayashi M.J."/>
            <person name="Fawcett J.A."/>
            <person name="Hatakeyama M."/>
            <person name="Paape T."/>
            <person name="Ng C.H."/>
            <person name="Ang C.C."/>
            <person name="Tnah L.H."/>
            <person name="Lee C.T."/>
            <person name="Nishiyama T."/>
            <person name="Sese J."/>
            <person name="O'Brien M.J."/>
            <person name="Copetti D."/>
            <person name="Mohd Noor M.I."/>
            <person name="Ong R.C."/>
            <person name="Putra M."/>
            <person name="Sireger I.Z."/>
            <person name="Indrioko S."/>
            <person name="Kosugi Y."/>
            <person name="Izuno A."/>
            <person name="Isagi Y."/>
            <person name="Lee S.L."/>
            <person name="Shimizu K.K."/>
        </authorList>
    </citation>
    <scope>NUCLEOTIDE SEQUENCE [LARGE SCALE GENOMIC DNA]</scope>
    <source>
        <strain evidence="1">214</strain>
    </source>
</reference>
<organism evidence="1 2">
    <name type="scientific">Rubroshorea leprosula</name>
    <dbReference type="NCBI Taxonomy" id="152421"/>
    <lineage>
        <taxon>Eukaryota</taxon>
        <taxon>Viridiplantae</taxon>
        <taxon>Streptophyta</taxon>
        <taxon>Embryophyta</taxon>
        <taxon>Tracheophyta</taxon>
        <taxon>Spermatophyta</taxon>
        <taxon>Magnoliopsida</taxon>
        <taxon>eudicotyledons</taxon>
        <taxon>Gunneridae</taxon>
        <taxon>Pentapetalae</taxon>
        <taxon>rosids</taxon>
        <taxon>malvids</taxon>
        <taxon>Malvales</taxon>
        <taxon>Dipterocarpaceae</taxon>
        <taxon>Rubroshorea</taxon>
    </lineage>
</organism>
<sequence length="72" mass="7732">MAVVGGVILKSFWGIFVPFSGQAWSSIEYIVLDGACEDVTVVWRVDAEGRAIIEDVLKIVLGALELGLKAPI</sequence>
<dbReference type="AlphaFoldDB" id="A0AAV5MBB3"/>
<keyword evidence="2" id="KW-1185">Reference proteome</keyword>
<evidence type="ECO:0000313" key="2">
    <source>
        <dbReference type="Proteomes" id="UP001054252"/>
    </source>
</evidence>
<dbReference type="EMBL" id="BPVZ01000209">
    <property type="protein sequence ID" value="GKV46499.1"/>
    <property type="molecule type" value="Genomic_DNA"/>
</dbReference>
<gene>
    <name evidence="1" type="ORF">SLEP1_g53481</name>
</gene>
<protein>
    <submittedName>
        <fullName evidence="1">Uncharacterized protein</fullName>
    </submittedName>
</protein>
<dbReference type="Proteomes" id="UP001054252">
    <property type="component" value="Unassembled WGS sequence"/>
</dbReference>
<proteinExistence type="predicted"/>
<name>A0AAV5MBB3_9ROSI</name>